<dbReference type="AlphaFoldDB" id="A0A520MYY7"/>
<evidence type="ECO:0000256" key="2">
    <source>
        <dbReference type="ARBA" id="ARBA00008772"/>
    </source>
</evidence>
<comment type="caution">
    <text evidence="13">The sequence shown here is derived from an EMBL/GenBank/DDBJ whole genome shotgun (WGS) entry which is preliminary data.</text>
</comment>
<evidence type="ECO:0000256" key="11">
    <source>
        <dbReference type="RuleBase" id="RU004391"/>
    </source>
</evidence>
<dbReference type="SUPFAM" id="SSF55931">
    <property type="entry name" value="Glutamine synthetase/guanido kinase"/>
    <property type="match status" value="1"/>
</dbReference>
<dbReference type="GO" id="GO:0005829">
    <property type="term" value="C:cytosol"/>
    <property type="evidence" value="ECO:0007669"/>
    <property type="project" value="TreeGrafter"/>
</dbReference>
<gene>
    <name evidence="13" type="ORF">EVA92_02690</name>
</gene>
<evidence type="ECO:0000256" key="9">
    <source>
        <dbReference type="ARBA" id="ARBA00048819"/>
    </source>
</evidence>
<evidence type="ECO:0000313" key="14">
    <source>
        <dbReference type="Proteomes" id="UP000315825"/>
    </source>
</evidence>
<evidence type="ECO:0000256" key="10">
    <source>
        <dbReference type="RuleBase" id="RU003544"/>
    </source>
</evidence>
<dbReference type="GO" id="GO:0046872">
    <property type="term" value="F:metal ion binding"/>
    <property type="evidence" value="ECO:0007669"/>
    <property type="project" value="TreeGrafter"/>
</dbReference>
<evidence type="ECO:0000256" key="8">
    <source>
        <dbReference type="ARBA" id="ARBA00022840"/>
    </source>
</evidence>
<keyword evidence="5 10" id="KW-0436">Ligase</keyword>
<reference evidence="13 14" key="1">
    <citation type="submission" date="2019-02" db="EMBL/GenBank/DDBJ databases">
        <title>Prokaryotic population dynamics and viral predation in marine succession experiment using metagenomics: the confinement effect.</title>
        <authorList>
            <person name="Haro-Moreno J.M."/>
            <person name="Rodriguez-Valera F."/>
            <person name="Lopez-Perez M."/>
        </authorList>
    </citation>
    <scope>NUCLEOTIDE SEQUENCE [LARGE SCALE GENOMIC DNA]</scope>
    <source>
        <strain evidence="13">MED-G159</strain>
    </source>
</reference>
<dbReference type="Gene3D" id="3.30.590.20">
    <property type="match status" value="1"/>
</dbReference>
<dbReference type="Proteomes" id="UP000315825">
    <property type="component" value="Unassembled WGS sequence"/>
</dbReference>
<name>A0A520MYY7_9GAMM</name>
<evidence type="ECO:0000256" key="3">
    <source>
        <dbReference type="ARBA" id="ARBA00012220"/>
    </source>
</evidence>
<dbReference type="Pfam" id="PF04262">
    <property type="entry name" value="Glu_cys_ligase"/>
    <property type="match status" value="1"/>
</dbReference>
<feature type="domain" description="Glutamate--cysteine ligase" evidence="12">
    <location>
        <begin position="16"/>
        <end position="360"/>
    </location>
</feature>
<keyword evidence="6 10" id="KW-0317">Glutathione biosynthesis</keyword>
<evidence type="ECO:0000256" key="4">
    <source>
        <dbReference type="ARBA" id="ARBA00014618"/>
    </source>
</evidence>
<dbReference type="PANTHER" id="PTHR38761:SF1">
    <property type="entry name" value="GLUTAMATE--CYSTEINE LIGASE"/>
    <property type="match status" value="1"/>
</dbReference>
<keyword evidence="8" id="KW-0067">ATP-binding</keyword>
<protein>
    <recommendedName>
        <fullName evidence="4 11">Glutamate--cysteine ligase</fullName>
        <ecNumber evidence="3 11">6.3.2.2</ecNumber>
    </recommendedName>
</protein>
<comment type="similarity">
    <text evidence="2">Belongs to the glutamate--cysteine ligase type 1 family. Type 1 subfamily.</text>
</comment>
<accession>A0A520MYY7</accession>
<dbReference type="InterPro" id="IPR007370">
    <property type="entry name" value="Glu_cys_ligase"/>
</dbReference>
<evidence type="ECO:0000256" key="6">
    <source>
        <dbReference type="ARBA" id="ARBA00022684"/>
    </source>
</evidence>
<dbReference type="GO" id="GO:0005524">
    <property type="term" value="F:ATP binding"/>
    <property type="evidence" value="ECO:0007669"/>
    <property type="project" value="UniProtKB-KW"/>
</dbReference>
<evidence type="ECO:0000256" key="1">
    <source>
        <dbReference type="ARBA" id="ARBA00005006"/>
    </source>
</evidence>
<dbReference type="UniPathway" id="UPA00142">
    <property type="reaction ID" value="UER00209"/>
</dbReference>
<comment type="catalytic activity">
    <reaction evidence="9 11">
        <text>L-cysteine + L-glutamate + ATP = gamma-L-glutamyl-L-cysteine + ADP + phosphate + H(+)</text>
        <dbReference type="Rhea" id="RHEA:13285"/>
        <dbReference type="ChEBI" id="CHEBI:15378"/>
        <dbReference type="ChEBI" id="CHEBI:29985"/>
        <dbReference type="ChEBI" id="CHEBI:30616"/>
        <dbReference type="ChEBI" id="CHEBI:35235"/>
        <dbReference type="ChEBI" id="CHEBI:43474"/>
        <dbReference type="ChEBI" id="CHEBI:58173"/>
        <dbReference type="ChEBI" id="CHEBI:456216"/>
        <dbReference type="EC" id="6.3.2.2"/>
    </reaction>
</comment>
<proteinExistence type="inferred from homology"/>
<dbReference type="InterPro" id="IPR006334">
    <property type="entry name" value="Glut_cys_ligase"/>
</dbReference>
<dbReference type="PANTHER" id="PTHR38761">
    <property type="entry name" value="GLUTAMATE--CYSTEINE LIGASE"/>
    <property type="match status" value="1"/>
</dbReference>
<keyword evidence="7" id="KW-0547">Nucleotide-binding</keyword>
<evidence type="ECO:0000313" key="13">
    <source>
        <dbReference type="EMBL" id="RZO26421.1"/>
    </source>
</evidence>
<organism evidence="13 14">
    <name type="scientific">SAR86 cluster bacterium</name>
    <dbReference type="NCBI Taxonomy" id="2030880"/>
    <lineage>
        <taxon>Bacteria</taxon>
        <taxon>Pseudomonadati</taxon>
        <taxon>Pseudomonadota</taxon>
        <taxon>Gammaproteobacteria</taxon>
        <taxon>SAR86 cluster</taxon>
    </lineage>
</organism>
<dbReference type="GO" id="GO:0006750">
    <property type="term" value="P:glutathione biosynthetic process"/>
    <property type="evidence" value="ECO:0007669"/>
    <property type="project" value="UniProtKB-UniPathway"/>
</dbReference>
<evidence type="ECO:0000256" key="7">
    <source>
        <dbReference type="ARBA" id="ARBA00022741"/>
    </source>
</evidence>
<dbReference type="EC" id="6.3.2.2" evidence="3 11"/>
<dbReference type="EMBL" id="SHBE01000004">
    <property type="protein sequence ID" value="RZO26421.1"/>
    <property type="molecule type" value="Genomic_DNA"/>
</dbReference>
<comment type="pathway">
    <text evidence="1 11">Sulfur metabolism; glutathione biosynthesis; glutathione from L-cysteine and L-glutamate: step 1/2.</text>
</comment>
<evidence type="ECO:0000256" key="5">
    <source>
        <dbReference type="ARBA" id="ARBA00022598"/>
    </source>
</evidence>
<dbReference type="GO" id="GO:0004357">
    <property type="term" value="F:glutamate-cysteine ligase activity"/>
    <property type="evidence" value="ECO:0007669"/>
    <property type="project" value="UniProtKB-EC"/>
</dbReference>
<evidence type="ECO:0000259" key="12">
    <source>
        <dbReference type="Pfam" id="PF04262"/>
    </source>
</evidence>
<dbReference type="InterPro" id="IPR014746">
    <property type="entry name" value="Gln_synth/guanido_kin_cat_dom"/>
</dbReference>
<sequence length="494" mass="57544">MSPSKNRVKAFLSSNKKITKGLEKENLRSDSDGKISNKKYPSALGKFHFNNHVTLDYSEPHLELVTPAFEDNTQLIIFLKNLHKFVESKIGDDRLWNYSMPPKFKKKFINIPPFGESNISKLAYLYRVGLRNRYGDKMQSTAGIHFNISFSKDIIEKLGVDKNEFYLGICRNFLRVFPVALRLTGCSPITHKSFVKGRNLQVEKLNQDDCYLPNATSLRVSRLGYYSDQQEEKFITFNGLNEYLGLIKEYINCPNEKFSEISTDLDNLEQINNGTIQTESELYNHIRPKGAQTDKRQYIELKNNGIEYLEIRSIDLNPYSEIGISKIDIEFWEALVILCALSESPKIEKDEALIIKENIRRASESGQDCYLIDSFDSQKGEHKISDLSEKLISDIYKLCLDLGVENKYKEMIREFENRNKNPLSTRLIQDVNKNRGLFKTVLNLSEHQKFKMEDNLVESFEKEVNLSRIRYEESLQTDQINFSEFIIRYREEIR</sequence>